<feature type="region of interest" description="Disordered" evidence="1">
    <location>
        <begin position="357"/>
        <end position="770"/>
    </location>
</feature>
<accession>A0ABD0YM84</accession>
<evidence type="ECO:0000259" key="2">
    <source>
        <dbReference type="Pfam" id="PF16207"/>
    </source>
</evidence>
<feature type="compositionally biased region" description="Low complexity" evidence="1">
    <location>
        <begin position="439"/>
        <end position="452"/>
    </location>
</feature>
<feature type="domain" description="RAWUL" evidence="2">
    <location>
        <begin position="1"/>
        <end position="33"/>
    </location>
</feature>
<keyword evidence="4" id="KW-1185">Reference proteome</keyword>
<feature type="compositionally biased region" description="Basic and acidic residues" evidence="1">
    <location>
        <begin position="725"/>
        <end position="735"/>
    </location>
</feature>
<dbReference type="Pfam" id="PF16207">
    <property type="entry name" value="RAWUL"/>
    <property type="match status" value="1"/>
</dbReference>
<feature type="compositionally biased region" description="Basic and acidic residues" evidence="1">
    <location>
        <begin position="123"/>
        <end position="133"/>
    </location>
</feature>
<comment type="caution">
    <text evidence="3">The sequence shown here is derived from an EMBL/GenBank/DDBJ whole genome shotgun (WGS) entry which is preliminary data.</text>
</comment>
<name>A0ABD0YM84_9HEMI</name>
<sequence>MYRRESLPDSYSLMDVAYIYTWKRNGPMRFYYRLPEVIEKKVIRREARAESAPLASLPAVTKPVPESKVTTCKTKVSEKKLATEKSTPQARPKETKQPSSENITNVEQKAKENSLNASNITEETTKKESSKAEAAKVEAAVGARPLSKQDEISVSALLSLADLRAPTGQEQTFLAPPPPPQDKNGVRTTSGADIKKVPVVNGKIPNMKPSLNKIAADLAVTKTDPAVAAREQPPCPPPKPNSPKKSELTDKKPTENQPPEAKMTPRQPSQTEAVEGIKPPNASPNVRKNHIPLDNGGHLPISKPLSDRPVVLKPKHAEDAKTTLPQSLTLLTPQEKKPPITMRLSSTEVLSSSLFTKPAAPRPLQNGATKPSLPVFQPAPKSPFRTSVQAVAKPAANDKQTDAQGKLTEPKESSKPEIVLNTSDGSLTITGQPETKESAPQLAPTRPAATTTPPIPKPKNGPTQRVNGHSLTITVEPKTPPHSQETVGPVASIHHSNINNRMPTFQKTGVGRERKSAGNTPNGKPAGQTLDRRIQLLYNSQGAGKPGVHGLPQPGAQPRQPPPKQESRLANWLNNRFSAQPKQSGPCPDKQPQGQVKPVAKTPPPPPEKTPEPPKCEPAKSEADSKNETVQSSAAKLDREVTMLKRKLEELRKSSAEPICEITQENPDPEDAKRRRDVTPDVSIELMRASDMKKEFTVQSKDQMAGSSVKVKDKKRPVPGLKAIQEVEPKRKPEGEQPSSAPKKPKLGAGRKEAAAPGQTAALDLSKPVAPLPLGPPFVHDYRMALHNRAAAAAQQSNALRWLLANRPMLHPQFLPTGGK</sequence>
<dbReference type="AlphaFoldDB" id="A0ABD0YM84"/>
<evidence type="ECO:0000313" key="4">
    <source>
        <dbReference type="Proteomes" id="UP001558652"/>
    </source>
</evidence>
<dbReference type="InterPro" id="IPR032443">
    <property type="entry name" value="RAWUL"/>
</dbReference>
<organism evidence="3 4">
    <name type="scientific">Ranatra chinensis</name>
    <dbReference type="NCBI Taxonomy" id="642074"/>
    <lineage>
        <taxon>Eukaryota</taxon>
        <taxon>Metazoa</taxon>
        <taxon>Ecdysozoa</taxon>
        <taxon>Arthropoda</taxon>
        <taxon>Hexapoda</taxon>
        <taxon>Insecta</taxon>
        <taxon>Pterygota</taxon>
        <taxon>Neoptera</taxon>
        <taxon>Paraneoptera</taxon>
        <taxon>Hemiptera</taxon>
        <taxon>Heteroptera</taxon>
        <taxon>Panheteroptera</taxon>
        <taxon>Nepomorpha</taxon>
        <taxon>Nepidae</taxon>
        <taxon>Ranatrinae</taxon>
        <taxon>Ranatra</taxon>
    </lineage>
</organism>
<gene>
    <name evidence="3" type="ORF">AAG570_003623</name>
</gene>
<dbReference type="EMBL" id="JBFDAA010000014">
    <property type="protein sequence ID" value="KAL1122218.1"/>
    <property type="molecule type" value="Genomic_DNA"/>
</dbReference>
<protein>
    <recommendedName>
        <fullName evidence="2">RAWUL domain-containing protein</fullName>
    </recommendedName>
</protein>
<evidence type="ECO:0000313" key="3">
    <source>
        <dbReference type="EMBL" id="KAL1122218.1"/>
    </source>
</evidence>
<feature type="region of interest" description="Disordered" evidence="1">
    <location>
        <begin position="222"/>
        <end position="307"/>
    </location>
</feature>
<reference evidence="3 4" key="1">
    <citation type="submission" date="2024-07" db="EMBL/GenBank/DDBJ databases">
        <title>Chromosome-level genome assembly of the water stick insect Ranatra chinensis (Heteroptera: Nepidae).</title>
        <authorList>
            <person name="Liu X."/>
        </authorList>
    </citation>
    <scope>NUCLEOTIDE SEQUENCE [LARGE SCALE GENOMIC DNA]</scope>
    <source>
        <strain evidence="3">Cailab_2021Rc</strain>
        <tissue evidence="3">Muscle</tissue>
    </source>
</reference>
<feature type="compositionally biased region" description="Polar residues" evidence="1">
    <location>
        <begin position="97"/>
        <end position="121"/>
    </location>
</feature>
<dbReference type="PANTHER" id="PTHR10825:SF29">
    <property type="entry name" value="POLYCOMB GROUP RING FINGER PROTEIN 1"/>
    <property type="match status" value="1"/>
</dbReference>
<proteinExistence type="predicted"/>
<feature type="region of interest" description="Disordered" evidence="1">
    <location>
        <begin position="168"/>
        <end position="194"/>
    </location>
</feature>
<evidence type="ECO:0000256" key="1">
    <source>
        <dbReference type="SAM" id="MobiDB-lite"/>
    </source>
</evidence>
<dbReference type="PANTHER" id="PTHR10825">
    <property type="entry name" value="RING FINGER DOMAIN-CONTAINING, POLYCOMB GROUP COMPONENT"/>
    <property type="match status" value="1"/>
</dbReference>
<feature type="compositionally biased region" description="Basic and acidic residues" evidence="1">
    <location>
        <begin position="636"/>
        <end position="655"/>
    </location>
</feature>
<feature type="compositionally biased region" description="Basic and acidic residues" evidence="1">
    <location>
        <begin position="244"/>
        <end position="254"/>
    </location>
</feature>
<feature type="compositionally biased region" description="Polar residues" evidence="1">
    <location>
        <begin position="461"/>
        <end position="473"/>
    </location>
</feature>
<feature type="compositionally biased region" description="Basic and acidic residues" evidence="1">
    <location>
        <begin position="609"/>
        <end position="627"/>
    </location>
</feature>
<feature type="compositionally biased region" description="Polar residues" evidence="1">
    <location>
        <begin position="572"/>
        <end position="583"/>
    </location>
</feature>
<feature type="compositionally biased region" description="Polar residues" evidence="1">
    <location>
        <begin position="420"/>
        <end position="433"/>
    </location>
</feature>
<feature type="compositionally biased region" description="Polar residues" evidence="1">
    <location>
        <begin position="494"/>
        <end position="507"/>
    </location>
</feature>
<dbReference type="Proteomes" id="UP001558652">
    <property type="component" value="Unassembled WGS sequence"/>
</dbReference>
<feature type="region of interest" description="Disordered" evidence="1">
    <location>
        <begin position="65"/>
        <end position="133"/>
    </location>
</feature>
<feature type="compositionally biased region" description="Polar residues" evidence="1">
    <location>
        <begin position="697"/>
        <end position="706"/>
    </location>
</feature>
<feature type="compositionally biased region" description="Basic and acidic residues" evidence="1">
    <location>
        <begin position="670"/>
        <end position="679"/>
    </location>
</feature>
<dbReference type="Gene3D" id="3.10.20.90">
    <property type="entry name" value="Phosphatidylinositol 3-kinase Catalytic Subunit, Chain A, domain 1"/>
    <property type="match status" value="1"/>
</dbReference>